<dbReference type="GO" id="GO:0006310">
    <property type="term" value="P:DNA recombination"/>
    <property type="evidence" value="ECO:0007669"/>
    <property type="project" value="UniProtKB-KW"/>
</dbReference>
<evidence type="ECO:0000313" key="13">
    <source>
        <dbReference type="Proteomes" id="UP000198211"/>
    </source>
</evidence>
<evidence type="ECO:0000256" key="2">
    <source>
        <dbReference type="ARBA" id="ARBA00022723"/>
    </source>
</evidence>
<dbReference type="PANTHER" id="PTHR42648">
    <property type="entry name" value="TRANSPOSASE, PUTATIVE-RELATED"/>
    <property type="match status" value="1"/>
</dbReference>
<dbReference type="EMBL" id="NBNE01004763">
    <property type="protein sequence ID" value="OWZ04803.1"/>
    <property type="molecule type" value="Genomic_DNA"/>
</dbReference>
<keyword evidence="9" id="KW-0233">DNA recombination</keyword>
<evidence type="ECO:0000256" key="8">
    <source>
        <dbReference type="ARBA" id="ARBA00022932"/>
    </source>
</evidence>
<dbReference type="OrthoDB" id="3243429at2759"/>
<dbReference type="GO" id="GO:0016787">
    <property type="term" value="F:hydrolase activity"/>
    <property type="evidence" value="ECO:0007669"/>
    <property type="project" value="UniProtKB-KW"/>
</dbReference>
<dbReference type="PANTHER" id="PTHR42648:SF11">
    <property type="entry name" value="TRANSPOSON TY4-P GAG-POL POLYPROTEIN"/>
    <property type="match status" value="1"/>
</dbReference>
<keyword evidence="1" id="KW-0540">Nuclease</keyword>
<dbReference type="STRING" id="4795.A0A225VHC8"/>
<dbReference type="AlphaFoldDB" id="A0A225VHC8"/>
<evidence type="ECO:0000256" key="1">
    <source>
        <dbReference type="ARBA" id="ARBA00022722"/>
    </source>
</evidence>
<dbReference type="InterPro" id="IPR039537">
    <property type="entry name" value="Retrotran_Ty1/copia-like"/>
</dbReference>
<proteinExistence type="predicted"/>
<feature type="region of interest" description="Disordered" evidence="10">
    <location>
        <begin position="187"/>
        <end position="254"/>
    </location>
</feature>
<protein>
    <submittedName>
        <fullName evidence="12">Polyprotein</fullName>
    </submittedName>
</protein>
<keyword evidence="4" id="KW-0378">Hydrolase</keyword>
<evidence type="ECO:0000256" key="5">
    <source>
        <dbReference type="ARBA" id="ARBA00022842"/>
    </source>
</evidence>
<keyword evidence="13" id="KW-1185">Reference proteome</keyword>
<sequence>MEVLNLSKFLENYCSRNGLVFQKSNVESQEENGSAERAHQTIMGKVRCALIGSGMAAKWWPEALKYMTAVNNRIPTARLKGKCPYEALYGNKASGIELRIWGSTSYAPVPKLKRANPKLSERAVECKLLGFSDGYKGYRLLDIKGNRYLNARDVKFGVTYTEGLISKSFPSGTIGLNPDSILEISQLGKRERETGTTSPQKRPRVTNEEEETVTSPETVGAMEQRVSVPPIPRSRRRKRTPNSRLRDYIVSTTL</sequence>
<dbReference type="GO" id="GO:0004519">
    <property type="term" value="F:endonuclease activity"/>
    <property type="evidence" value="ECO:0007669"/>
    <property type="project" value="UniProtKB-KW"/>
</dbReference>
<dbReference type="Proteomes" id="UP000198211">
    <property type="component" value="Unassembled WGS sequence"/>
</dbReference>
<dbReference type="Gene3D" id="3.30.420.10">
    <property type="entry name" value="Ribonuclease H-like superfamily/Ribonuclease H"/>
    <property type="match status" value="1"/>
</dbReference>
<dbReference type="InterPro" id="IPR001584">
    <property type="entry name" value="Integrase_cat-core"/>
</dbReference>
<keyword evidence="2" id="KW-0479">Metal-binding</keyword>
<comment type="caution">
    <text evidence="12">The sequence shown here is derived from an EMBL/GenBank/DDBJ whole genome shotgun (WGS) entry which is preliminary data.</text>
</comment>
<dbReference type="InterPro" id="IPR012337">
    <property type="entry name" value="RNaseH-like_sf"/>
</dbReference>
<evidence type="ECO:0000313" key="12">
    <source>
        <dbReference type="EMBL" id="OWZ04803.1"/>
    </source>
</evidence>
<accession>A0A225VHC8</accession>
<evidence type="ECO:0000256" key="4">
    <source>
        <dbReference type="ARBA" id="ARBA00022801"/>
    </source>
</evidence>
<reference evidence="13" key="1">
    <citation type="submission" date="2017-03" db="EMBL/GenBank/DDBJ databases">
        <title>Phytopthora megakarya and P. palmivora, two closely related causual agents of cacao black pod achieved similar genome size and gene model numbers by different mechanisms.</title>
        <authorList>
            <person name="Ali S."/>
            <person name="Shao J."/>
            <person name="Larry D.J."/>
            <person name="Kronmiller B."/>
            <person name="Shen D."/>
            <person name="Strem M.D."/>
            <person name="Melnick R.L."/>
            <person name="Guiltinan M.J."/>
            <person name="Tyler B.M."/>
            <person name="Meinhardt L.W."/>
            <person name="Bailey B.A."/>
        </authorList>
    </citation>
    <scope>NUCLEOTIDE SEQUENCE [LARGE SCALE GENOMIC DNA]</scope>
    <source>
        <strain evidence="13">zdho120</strain>
    </source>
</reference>
<evidence type="ECO:0000259" key="11">
    <source>
        <dbReference type="PROSITE" id="PS50994"/>
    </source>
</evidence>
<evidence type="ECO:0000256" key="9">
    <source>
        <dbReference type="ARBA" id="ARBA00023172"/>
    </source>
</evidence>
<gene>
    <name evidence="12" type="ORF">PHMEG_00023229</name>
</gene>
<dbReference type="GO" id="GO:0003964">
    <property type="term" value="F:RNA-directed DNA polymerase activity"/>
    <property type="evidence" value="ECO:0007669"/>
    <property type="project" value="UniProtKB-KW"/>
</dbReference>
<feature type="domain" description="Integrase catalytic" evidence="11">
    <location>
        <begin position="1"/>
        <end position="92"/>
    </location>
</feature>
<keyword evidence="8" id="KW-0239">DNA-directed DNA polymerase</keyword>
<keyword evidence="5" id="KW-0460">Magnesium</keyword>
<evidence type="ECO:0000256" key="7">
    <source>
        <dbReference type="ARBA" id="ARBA00022918"/>
    </source>
</evidence>
<keyword evidence="6" id="KW-0229">DNA integration</keyword>
<evidence type="ECO:0000256" key="10">
    <source>
        <dbReference type="SAM" id="MobiDB-lite"/>
    </source>
</evidence>
<keyword evidence="8" id="KW-0548">Nucleotidyltransferase</keyword>
<dbReference type="InterPro" id="IPR036397">
    <property type="entry name" value="RNaseH_sf"/>
</dbReference>
<dbReference type="Pfam" id="PF25597">
    <property type="entry name" value="SH3_retrovirus"/>
    <property type="match status" value="1"/>
</dbReference>
<evidence type="ECO:0000256" key="3">
    <source>
        <dbReference type="ARBA" id="ARBA00022759"/>
    </source>
</evidence>
<dbReference type="GO" id="GO:0046872">
    <property type="term" value="F:metal ion binding"/>
    <property type="evidence" value="ECO:0007669"/>
    <property type="project" value="UniProtKB-KW"/>
</dbReference>
<keyword evidence="8" id="KW-0808">Transferase</keyword>
<dbReference type="PROSITE" id="PS50994">
    <property type="entry name" value="INTEGRASE"/>
    <property type="match status" value="1"/>
</dbReference>
<dbReference type="InterPro" id="IPR057670">
    <property type="entry name" value="SH3_retrovirus"/>
</dbReference>
<keyword evidence="7" id="KW-0695">RNA-directed DNA polymerase</keyword>
<dbReference type="SUPFAM" id="SSF53098">
    <property type="entry name" value="Ribonuclease H-like"/>
    <property type="match status" value="1"/>
</dbReference>
<name>A0A225VHC8_9STRA</name>
<dbReference type="GO" id="GO:0003887">
    <property type="term" value="F:DNA-directed DNA polymerase activity"/>
    <property type="evidence" value="ECO:0007669"/>
    <property type="project" value="UniProtKB-KW"/>
</dbReference>
<organism evidence="12 13">
    <name type="scientific">Phytophthora megakarya</name>
    <dbReference type="NCBI Taxonomy" id="4795"/>
    <lineage>
        <taxon>Eukaryota</taxon>
        <taxon>Sar</taxon>
        <taxon>Stramenopiles</taxon>
        <taxon>Oomycota</taxon>
        <taxon>Peronosporomycetes</taxon>
        <taxon>Peronosporales</taxon>
        <taxon>Peronosporaceae</taxon>
        <taxon>Phytophthora</taxon>
    </lineage>
</organism>
<keyword evidence="3" id="KW-0255">Endonuclease</keyword>
<dbReference type="GO" id="GO:0003676">
    <property type="term" value="F:nucleic acid binding"/>
    <property type="evidence" value="ECO:0007669"/>
    <property type="project" value="InterPro"/>
</dbReference>
<dbReference type="GO" id="GO:0015074">
    <property type="term" value="P:DNA integration"/>
    <property type="evidence" value="ECO:0007669"/>
    <property type="project" value="UniProtKB-KW"/>
</dbReference>
<evidence type="ECO:0000256" key="6">
    <source>
        <dbReference type="ARBA" id="ARBA00022908"/>
    </source>
</evidence>